<evidence type="ECO:0000313" key="1">
    <source>
        <dbReference type="EMBL" id="KAI4364292.1"/>
    </source>
</evidence>
<dbReference type="EMBL" id="CM042885">
    <property type="protein sequence ID" value="KAI4364292.1"/>
    <property type="molecule type" value="Genomic_DNA"/>
</dbReference>
<comment type="caution">
    <text evidence="1">The sequence shown here is derived from an EMBL/GenBank/DDBJ whole genome shotgun (WGS) entry which is preliminary data.</text>
</comment>
<keyword evidence="2" id="KW-1185">Reference proteome</keyword>
<reference evidence="2" key="1">
    <citation type="journal article" date="2023" name="Front. Plant Sci.">
        <title>Chromosomal-level genome assembly of Melastoma candidum provides insights into trichome evolution.</title>
        <authorList>
            <person name="Zhong Y."/>
            <person name="Wu W."/>
            <person name="Sun C."/>
            <person name="Zou P."/>
            <person name="Liu Y."/>
            <person name="Dai S."/>
            <person name="Zhou R."/>
        </authorList>
    </citation>
    <scope>NUCLEOTIDE SEQUENCE [LARGE SCALE GENOMIC DNA]</scope>
</reference>
<protein>
    <submittedName>
        <fullName evidence="1">Uncharacterized protein</fullName>
    </submittedName>
</protein>
<dbReference type="Proteomes" id="UP001057402">
    <property type="component" value="Chromosome 6"/>
</dbReference>
<organism evidence="1 2">
    <name type="scientific">Melastoma candidum</name>
    <dbReference type="NCBI Taxonomy" id="119954"/>
    <lineage>
        <taxon>Eukaryota</taxon>
        <taxon>Viridiplantae</taxon>
        <taxon>Streptophyta</taxon>
        <taxon>Embryophyta</taxon>
        <taxon>Tracheophyta</taxon>
        <taxon>Spermatophyta</taxon>
        <taxon>Magnoliopsida</taxon>
        <taxon>eudicotyledons</taxon>
        <taxon>Gunneridae</taxon>
        <taxon>Pentapetalae</taxon>
        <taxon>rosids</taxon>
        <taxon>malvids</taxon>
        <taxon>Myrtales</taxon>
        <taxon>Melastomataceae</taxon>
        <taxon>Melastomatoideae</taxon>
        <taxon>Melastomateae</taxon>
        <taxon>Melastoma</taxon>
    </lineage>
</organism>
<sequence>MKLPCEELKKDDTIRDIFLRNPGEFPRCKLVSTYGLGRMNEEVREWMMGKQVRNDDSKRRFLAPRFVRGGDLFVWLRKFSEEDADKRDC</sequence>
<proteinExistence type="predicted"/>
<name>A0ACB9QC98_9MYRT</name>
<accession>A0ACB9QC98</accession>
<gene>
    <name evidence="1" type="ORF">MLD38_020403</name>
</gene>
<evidence type="ECO:0000313" key="2">
    <source>
        <dbReference type="Proteomes" id="UP001057402"/>
    </source>
</evidence>